<protein>
    <recommendedName>
        <fullName evidence="4">DUF5709 domain-containing protein</fullName>
    </recommendedName>
</protein>
<evidence type="ECO:0000256" key="1">
    <source>
        <dbReference type="SAM" id="MobiDB-lite"/>
    </source>
</evidence>
<dbReference type="EMBL" id="OBQK01000025">
    <property type="protein sequence ID" value="SOC58210.1"/>
    <property type="molecule type" value="Genomic_DNA"/>
</dbReference>
<feature type="compositionally biased region" description="Acidic residues" evidence="1">
    <location>
        <begin position="8"/>
        <end position="23"/>
    </location>
</feature>
<feature type="region of interest" description="Disordered" evidence="1">
    <location>
        <begin position="73"/>
        <end position="121"/>
    </location>
</feature>
<dbReference type="RefSeq" id="WP_097189357.1">
    <property type="nucleotide sequence ID" value="NZ_OBQK01000025.1"/>
</dbReference>
<evidence type="ECO:0000313" key="3">
    <source>
        <dbReference type="Proteomes" id="UP000219688"/>
    </source>
</evidence>
<dbReference type="AlphaFoldDB" id="A0A285VVU7"/>
<proteinExistence type="predicted"/>
<reference evidence="3" key="1">
    <citation type="submission" date="2017-08" db="EMBL/GenBank/DDBJ databases">
        <authorList>
            <person name="Varghese N."/>
            <person name="Submissions S."/>
        </authorList>
    </citation>
    <scope>NUCLEOTIDE SEQUENCE [LARGE SCALE GENOMIC DNA]</scope>
    <source>
        <strain evidence="3">USBA17B2</strain>
    </source>
</reference>
<name>A0A285VVU7_9MICO</name>
<feature type="region of interest" description="Disordered" evidence="1">
    <location>
        <begin position="1"/>
        <end position="55"/>
    </location>
</feature>
<evidence type="ECO:0000313" key="2">
    <source>
        <dbReference type="EMBL" id="SOC58210.1"/>
    </source>
</evidence>
<dbReference type="Proteomes" id="UP000219688">
    <property type="component" value="Unassembled WGS sequence"/>
</dbReference>
<organism evidence="2 3">
    <name type="scientific">Ornithinimicrobium cerasi</name>
    <dbReference type="NCBI Taxonomy" id="2248773"/>
    <lineage>
        <taxon>Bacteria</taxon>
        <taxon>Bacillati</taxon>
        <taxon>Actinomycetota</taxon>
        <taxon>Actinomycetes</taxon>
        <taxon>Micrococcales</taxon>
        <taxon>Ornithinimicrobiaceae</taxon>
        <taxon>Ornithinimicrobium</taxon>
    </lineage>
</organism>
<sequence length="121" mass="13100">MTQHPDANEPETYSEDINDLDLDPDQRARAEVDLEMPDSVDDVPWSPPEQRPMGATLLEGDDLAEETIDQRILQEEPEQGTAYGAPESGADARAEAGEIDMLGGDDPDAIPADRDVLEGPA</sequence>
<evidence type="ECO:0008006" key="4">
    <source>
        <dbReference type="Google" id="ProtNLM"/>
    </source>
</evidence>
<feature type="compositionally biased region" description="Basic and acidic residues" evidence="1">
    <location>
        <begin position="111"/>
        <end position="121"/>
    </location>
</feature>
<accession>A0A285VVU7</accession>
<gene>
    <name evidence="2" type="ORF">SAMN05421879_1258</name>
</gene>
<keyword evidence="3" id="KW-1185">Reference proteome</keyword>